<dbReference type="PIRSF" id="PIRSF005917">
    <property type="entry name" value="MTase_YraL"/>
    <property type="match status" value="1"/>
</dbReference>
<reference evidence="2" key="1">
    <citation type="submission" date="2017-09" db="EMBL/GenBank/DDBJ databases">
        <authorList>
            <person name="Varghese N."/>
            <person name="Submissions S."/>
        </authorList>
    </citation>
    <scope>NUCLEOTIDE SEQUENCE [LARGE SCALE GENOMIC DNA]</scope>
    <source>
        <strain evidence="2">CGMCC 1.12803</strain>
    </source>
</reference>
<dbReference type="InterPro" id="IPR014777">
    <property type="entry name" value="4pyrrole_Mease_sub1"/>
</dbReference>
<dbReference type="InterPro" id="IPR035996">
    <property type="entry name" value="4pyrrol_Methylase_sf"/>
</dbReference>
<dbReference type="AlphaFoldDB" id="A0A286AD24"/>
<dbReference type="PANTHER" id="PTHR46111">
    <property type="entry name" value="RIBOSOMAL RNA SMALL SUBUNIT METHYLTRANSFERASE I"/>
    <property type="match status" value="1"/>
</dbReference>
<keyword evidence="2" id="KW-1185">Reference proteome</keyword>
<dbReference type="InterPro" id="IPR014776">
    <property type="entry name" value="4pyrrole_Mease_sub2"/>
</dbReference>
<dbReference type="Gene3D" id="3.30.950.10">
    <property type="entry name" value="Methyltransferase, Cobalt-precorrin-4 Transmethylase, Domain 2"/>
    <property type="match status" value="1"/>
</dbReference>
<dbReference type="RefSeq" id="WP_097133310.1">
    <property type="nucleotide sequence ID" value="NZ_OCMT01000004.1"/>
</dbReference>
<dbReference type="SUPFAM" id="SSF53790">
    <property type="entry name" value="Tetrapyrrole methylase"/>
    <property type="match status" value="1"/>
</dbReference>
<dbReference type="GO" id="GO:0008168">
    <property type="term" value="F:methyltransferase activity"/>
    <property type="evidence" value="ECO:0007669"/>
    <property type="project" value="UniProtKB-KW"/>
</dbReference>
<organism evidence="1 2">
    <name type="scientific">Pedobacter xixiisoli</name>
    <dbReference type="NCBI Taxonomy" id="1476464"/>
    <lineage>
        <taxon>Bacteria</taxon>
        <taxon>Pseudomonadati</taxon>
        <taxon>Bacteroidota</taxon>
        <taxon>Sphingobacteriia</taxon>
        <taxon>Sphingobacteriales</taxon>
        <taxon>Sphingobacteriaceae</taxon>
        <taxon>Pedobacter</taxon>
    </lineage>
</organism>
<dbReference type="GO" id="GO:0032259">
    <property type="term" value="P:methylation"/>
    <property type="evidence" value="ECO:0007669"/>
    <property type="project" value="UniProtKB-KW"/>
</dbReference>
<evidence type="ECO:0000313" key="2">
    <source>
        <dbReference type="Proteomes" id="UP000219281"/>
    </source>
</evidence>
<proteinExistence type="predicted"/>
<dbReference type="InterPro" id="IPR008189">
    <property type="entry name" value="rRNA_ssu_MeTfrase_I"/>
</dbReference>
<keyword evidence="1" id="KW-0808">Transferase</keyword>
<dbReference type="CDD" id="cd11649">
    <property type="entry name" value="RsmI_like"/>
    <property type="match status" value="1"/>
</dbReference>
<dbReference type="PANTHER" id="PTHR46111:SF2">
    <property type="entry name" value="SAM-DEPENDENT METHYLTRANSFERASE"/>
    <property type="match status" value="1"/>
</dbReference>
<name>A0A286AD24_9SPHI</name>
<dbReference type="Gene3D" id="3.40.1010.10">
    <property type="entry name" value="Cobalt-precorrin-4 Transmethylase, Domain 1"/>
    <property type="match status" value="1"/>
</dbReference>
<protein>
    <submittedName>
        <fullName evidence="1">16S rRNA (Cytidine1402-2'-O)-methyltransferase</fullName>
    </submittedName>
</protein>
<dbReference type="OrthoDB" id="9809084at2"/>
<evidence type="ECO:0000313" key="1">
    <source>
        <dbReference type="EMBL" id="SOD19798.1"/>
    </source>
</evidence>
<gene>
    <name evidence="1" type="ORF">SAMN06297358_3504</name>
</gene>
<keyword evidence="1" id="KW-0489">Methyltransferase</keyword>
<accession>A0A286AD24</accession>
<sequence>MKKGTLFLIPVPLADNAAHKSFTPFLVDTINSIKTYIVENEKTARKFLKEAGIKTPQSELVIHDYGKHKRGMSMSPYFEELNKGIDVGLMSEAGCPGVADPGAEIVAEAHKRNVKVVPLVGPNAMLQALMSSGFNGQSYAFTGYLPIDKGDRVQRIKDLENLSQRYRQTQLFMETPFRNNHLFEDILKNCQPTTMLCVACNINAEDEFIKTLPISLWRKEKVDFHKKPTVFLIYKGK</sequence>
<dbReference type="Proteomes" id="UP000219281">
    <property type="component" value="Unassembled WGS sequence"/>
</dbReference>
<dbReference type="EMBL" id="OCMT01000004">
    <property type="protein sequence ID" value="SOD19798.1"/>
    <property type="molecule type" value="Genomic_DNA"/>
</dbReference>